<dbReference type="EMBL" id="KZ510208">
    <property type="protein sequence ID" value="PKU33337.1"/>
    <property type="molecule type" value="Genomic_DNA"/>
</dbReference>
<accession>A0A2I0THP1</accession>
<keyword evidence="2" id="KW-1185">Reference proteome</keyword>
<proteinExistence type="predicted"/>
<name>A0A2I0THP1_LIMLA</name>
<reference evidence="2" key="2">
    <citation type="submission" date="2017-12" db="EMBL/GenBank/DDBJ databases">
        <title>Genome sequence of the Bar-tailed Godwit (Limosa lapponica baueri).</title>
        <authorList>
            <person name="Lima N.C.B."/>
            <person name="Parody-Merino A.M."/>
            <person name="Battley P.F."/>
            <person name="Fidler A.E."/>
            <person name="Prosdocimi F."/>
        </authorList>
    </citation>
    <scope>NUCLEOTIDE SEQUENCE [LARGE SCALE GENOMIC DNA]</scope>
</reference>
<evidence type="ECO:0000313" key="1">
    <source>
        <dbReference type="EMBL" id="PKU33337.1"/>
    </source>
</evidence>
<dbReference type="Proteomes" id="UP000233556">
    <property type="component" value="Unassembled WGS sequence"/>
</dbReference>
<evidence type="ECO:0000313" key="2">
    <source>
        <dbReference type="Proteomes" id="UP000233556"/>
    </source>
</evidence>
<gene>
    <name evidence="1" type="ORF">llap_16359</name>
</gene>
<sequence length="126" mass="14269">MSIVYCKFFSPCLMNAYPGNLEQRPSEHSLAWKFPDVLLKIEADLNDNPKVLCHQFSHLHQFTGEKIALGFLAWSYVDELGGALSQEGFGQELDLPAAVRYMRTMGSEDMQGMFGVFWSFCVYGES</sequence>
<protein>
    <submittedName>
        <fullName evidence="1">Uncharacterized protein</fullName>
    </submittedName>
</protein>
<organism evidence="1 2">
    <name type="scientific">Limosa lapponica baueri</name>
    <dbReference type="NCBI Taxonomy" id="1758121"/>
    <lineage>
        <taxon>Eukaryota</taxon>
        <taxon>Metazoa</taxon>
        <taxon>Chordata</taxon>
        <taxon>Craniata</taxon>
        <taxon>Vertebrata</taxon>
        <taxon>Euteleostomi</taxon>
        <taxon>Archelosauria</taxon>
        <taxon>Archosauria</taxon>
        <taxon>Dinosauria</taxon>
        <taxon>Saurischia</taxon>
        <taxon>Theropoda</taxon>
        <taxon>Coelurosauria</taxon>
        <taxon>Aves</taxon>
        <taxon>Neognathae</taxon>
        <taxon>Neoaves</taxon>
        <taxon>Charadriiformes</taxon>
        <taxon>Scolopacidae</taxon>
        <taxon>Limosa</taxon>
    </lineage>
</organism>
<dbReference type="AlphaFoldDB" id="A0A2I0THP1"/>
<reference evidence="2" key="1">
    <citation type="submission" date="2017-11" db="EMBL/GenBank/DDBJ databases">
        <authorList>
            <person name="Lima N.C."/>
            <person name="Parody-Merino A.M."/>
            <person name="Battley P.F."/>
            <person name="Fidler A.E."/>
            <person name="Prosdocimi F."/>
        </authorList>
    </citation>
    <scope>NUCLEOTIDE SEQUENCE [LARGE SCALE GENOMIC DNA]</scope>
</reference>